<evidence type="ECO:0000259" key="2">
    <source>
        <dbReference type="Pfam" id="PF22725"/>
    </source>
</evidence>
<organism evidence="3 4">
    <name type="scientific">Thermogemmata fonticola</name>
    <dbReference type="NCBI Taxonomy" id="2755323"/>
    <lineage>
        <taxon>Bacteria</taxon>
        <taxon>Pseudomonadati</taxon>
        <taxon>Planctomycetota</taxon>
        <taxon>Planctomycetia</taxon>
        <taxon>Gemmatales</taxon>
        <taxon>Gemmataceae</taxon>
        <taxon>Thermogemmata</taxon>
    </lineage>
</organism>
<dbReference type="EMBL" id="JACEFB010000003">
    <property type="protein sequence ID" value="MBA2225862.1"/>
    <property type="molecule type" value="Genomic_DNA"/>
</dbReference>
<dbReference type="Gene3D" id="3.40.50.720">
    <property type="entry name" value="NAD(P)-binding Rossmann-like Domain"/>
    <property type="match status" value="1"/>
</dbReference>
<dbReference type="Pfam" id="PF01408">
    <property type="entry name" value="GFO_IDH_MocA"/>
    <property type="match status" value="1"/>
</dbReference>
<dbReference type="Gene3D" id="3.30.360.10">
    <property type="entry name" value="Dihydrodipicolinate Reductase, domain 2"/>
    <property type="match status" value="1"/>
</dbReference>
<name>A0A7V9ABJ6_9BACT</name>
<comment type="caution">
    <text evidence="3">The sequence shown here is derived from an EMBL/GenBank/DDBJ whole genome shotgun (WGS) entry which is preliminary data.</text>
</comment>
<sequence>MTTLCRWGILGAANIARKNWKAMRLAGNAELVAVASRDRAKAEQFIAECQAEAPFPRMPTACSYEELLERPDVDAVYIPLPTGIRPPWVIRTAQARKHVLCEKPCAPNAEQLREMLLACRTHNVHFMDGVMFMHSQRLPLLRRLLDDGQTVGTLRRINSQFSFAAPPEFLRGNIRVQPQLEPLGALGDLGWYNIRLSLWIMKYQLPQSVVGRILSPPEQTENAVPLEFAADLFFPEQVTASFYCSFVTELQQWAHISGTKGSIWIEDFVLPYYGAEVSLTVSQPYFRVVGCSFNMEQHSQRHAVREYSDGMPGAQEVNMIRNFSLAILSGRHDPKWSEIAWKTQVVLDACLRSARNRGEPVSLNMDSSAL</sequence>
<dbReference type="PANTHER" id="PTHR46368">
    <property type="match status" value="1"/>
</dbReference>
<dbReference type="InterPro" id="IPR000683">
    <property type="entry name" value="Gfo/Idh/MocA-like_OxRdtase_N"/>
</dbReference>
<dbReference type="InterPro" id="IPR036291">
    <property type="entry name" value="NAD(P)-bd_dom_sf"/>
</dbReference>
<dbReference type="GO" id="GO:0000166">
    <property type="term" value="F:nucleotide binding"/>
    <property type="evidence" value="ECO:0007669"/>
    <property type="project" value="InterPro"/>
</dbReference>
<reference evidence="3 4" key="1">
    <citation type="submission" date="2020-07" db="EMBL/GenBank/DDBJ databases">
        <title>Thermogemmata thermophila gen. nov., sp. nov., a novel moderate thermophilic planctomycete from a Kamchatka hot spring.</title>
        <authorList>
            <person name="Elcheninov A.G."/>
            <person name="Podosokorskaya O.A."/>
            <person name="Kovaleva O.L."/>
            <person name="Novikov A."/>
            <person name="Bonch-Osmolovskaya E.A."/>
            <person name="Toshchakov S.V."/>
            <person name="Kublanov I.V."/>
        </authorList>
    </citation>
    <scope>NUCLEOTIDE SEQUENCE [LARGE SCALE GENOMIC DNA]</scope>
    <source>
        <strain evidence="3 4">2918</strain>
    </source>
</reference>
<evidence type="ECO:0000313" key="4">
    <source>
        <dbReference type="Proteomes" id="UP000542342"/>
    </source>
</evidence>
<feature type="domain" description="GFO/IDH/MocA-like oxidoreductase" evidence="2">
    <location>
        <begin position="141"/>
        <end position="263"/>
    </location>
</feature>
<dbReference type="SUPFAM" id="SSF55347">
    <property type="entry name" value="Glyceraldehyde-3-phosphate dehydrogenase-like, C-terminal domain"/>
    <property type="match status" value="1"/>
</dbReference>
<evidence type="ECO:0000259" key="1">
    <source>
        <dbReference type="Pfam" id="PF01408"/>
    </source>
</evidence>
<gene>
    <name evidence="3" type="ORF">H0921_06755</name>
</gene>
<protein>
    <submittedName>
        <fullName evidence="3">Gfo/Idh/MocA family oxidoreductase</fullName>
    </submittedName>
</protein>
<evidence type="ECO:0000313" key="3">
    <source>
        <dbReference type="EMBL" id="MBA2225862.1"/>
    </source>
</evidence>
<dbReference type="Proteomes" id="UP000542342">
    <property type="component" value="Unassembled WGS sequence"/>
</dbReference>
<accession>A0A7V9ABJ6</accession>
<dbReference type="Pfam" id="PF22725">
    <property type="entry name" value="GFO_IDH_MocA_C3"/>
    <property type="match status" value="1"/>
</dbReference>
<dbReference type="PANTHER" id="PTHR46368:SF4">
    <property type="entry name" value="OS10G0403700 PROTEIN"/>
    <property type="match status" value="1"/>
</dbReference>
<dbReference type="SUPFAM" id="SSF51735">
    <property type="entry name" value="NAD(P)-binding Rossmann-fold domains"/>
    <property type="match status" value="1"/>
</dbReference>
<dbReference type="AlphaFoldDB" id="A0A7V9ABJ6"/>
<proteinExistence type="predicted"/>
<dbReference type="RefSeq" id="WP_194537296.1">
    <property type="nucleotide sequence ID" value="NZ_JACEFB010000003.1"/>
</dbReference>
<dbReference type="InterPro" id="IPR055170">
    <property type="entry name" value="GFO_IDH_MocA-like_dom"/>
</dbReference>
<feature type="domain" description="Gfo/Idh/MocA-like oxidoreductase N-terminal" evidence="1">
    <location>
        <begin position="6"/>
        <end position="127"/>
    </location>
</feature>
<keyword evidence="4" id="KW-1185">Reference proteome</keyword>